<dbReference type="PANTHER" id="PTHR41786">
    <property type="entry name" value="MOTILITY ACCESSORY FACTOR MAF"/>
    <property type="match status" value="1"/>
</dbReference>
<evidence type="ECO:0000313" key="4">
    <source>
        <dbReference type="Proteomes" id="UP000250086"/>
    </source>
</evidence>
<evidence type="ECO:0000259" key="1">
    <source>
        <dbReference type="Pfam" id="PF01973"/>
    </source>
</evidence>
<evidence type="ECO:0000259" key="2">
    <source>
        <dbReference type="Pfam" id="PF20157"/>
    </source>
</evidence>
<protein>
    <submittedName>
        <fullName evidence="3">Uncharacterized protein conserved in bacteria</fullName>
    </submittedName>
</protein>
<feature type="domain" description="Glycosyltransferase Maf N-terminal" evidence="2">
    <location>
        <begin position="24"/>
        <end position="223"/>
    </location>
</feature>
<evidence type="ECO:0000313" key="3">
    <source>
        <dbReference type="EMBL" id="SPT69487.1"/>
    </source>
</evidence>
<name>A0A2X0WGI1_9GAMM</name>
<dbReference type="AlphaFoldDB" id="A0A2X0WGI1"/>
<accession>A0A2X0WGI1</accession>
<dbReference type="InterPro" id="IPR002826">
    <property type="entry name" value="MptE-like"/>
</dbReference>
<dbReference type="PANTHER" id="PTHR41786:SF1">
    <property type="entry name" value="6-HYDROXYMETHYLPTERIN DIPHOSPHOKINASE MPTE-LIKE DOMAIN-CONTAINING PROTEIN"/>
    <property type="match status" value="1"/>
</dbReference>
<dbReference type="RefSeq" id="WP_113743652.1">
    <property type="nucleotide sequence ID" value="NZ_UAPV01000001.1"/>
</dbReference>
<dbReference type="Pfam" id="PF20157">
    <property type="entry name" value="Maf_flag10_N"/>
    <property type="match status" value="1"/>
</dbReference>
<dbReference type="EMBL" id="UAPV01000001">
    <property type="protein sequence ID" value="SPT69487.1"/>
    <property type="molecule type" value="Genomic_DNA"/>
</dbReference>
<dbReference type="InterPro" id="IPR045376">
    <property type="entry name" value="Maf_N"/>
</dbReference>
<proteinExistence type="predicted"/>
<organism evidence="3 4">
    <name type="scientific">Anaerobiospirillum thomasii</name>
    <dbReference type="NCBI Taxonomy" id="179995"/>
    <lineage>
        <taxon>Bacteria</taxon>
        <taxon>Pseudomonadati</taxon>
        <taxon>Pseudomonadota</taxon>
        <taxon>Gammaproteobacteria</taxon>
        <taxon>Aeromonadales</taxon>
        <taxon>Succinivibrionaceae</taxon>
        <taxon>Anaerobiospirillum</taxon>
    </lineage>
</organism>
<feature type="domain" description="6-hydroxymethylpterin diphosphokinase MptE-like" evidence="1">
    <location>
        <begin position="283"/>
        <end position="444"/>
    </location>
</feature>
<keyword evidence="4" id="KW-1185">Reference proteome</keyword>
<dbReference type="Proteomes" id="UP000250086">
    <property type="component" value="Unassembled WGS sequence"/>
</dbReference>
<sequence length="734" mass="84374">MDLEKVFNNIPAYLQADEVLIAQFCTNLSKLEEFFPDLYERFYLYTPKRPFAFIKEVDNSYNIGFINENIKLYPAPPAEFSRTHVDAFMQQSVAQTYNYYKQYDYFGAFHYKYSNECADFMATLNRKRLNLVKCPHMPVCSMYGCGLGYHIQELFSKVDIANLILVETDEDIFYASLFTFNWSAFLSFLRENGCGFKIIIDNDIDRIVKDYTDYIVRYGRFLTFYYLPFNFRSSPLHTKIHEVVDHKLKYELTALSFIDDHLFATSHSAINLINKRPLLSVNKHLADDLKKTPIFIVANGPSLSNDIEFLQRNQDKALIIACGTAIDTLYNSGIKPDFYAATERTCDIIPTVEIFNKDGFLDDVVLLASEVVHPKMSALFKKHIIFNKANETILWLFLQKHDYVDFVRNWKGAVYMNPLVANMGVSAALSLGFENLFLFGMDNGKVIDNTDSEATHPEASLIYKENLGDKKGYKFNSTSTLDIEGEGNFGRRVKTDYNYLACARFIGRAIAYHSEEQGADISAVNCSDGLLIENAKGVRSTDLDFSHNVLLDKKAILDALFNLCFSIDVTYDEIKALLDCNEYNSICDEICNLLKQDVKTRNELCLRMQDICVFLYDLHSTRYNFYASLIDGSVESLFVMVMNTLYTIEDEAEAVGAAMQVVKRIIYLLEDSKILFSMLPDYIQSEHLKKLDYTIGFDHEDSKGQRGFKEWYLFDDKQLAYLKGQVQPFMKITG</sequence>
<dbReference type="Pfam" id="PF01973">
    <property type="entry name" value="MptE-like"/>
    <property type="match status" value="1"/>
</dbReference>
<gene>
    <name evidence="3" type="ORF">NCTC13093_00864</name>
</gene>
<reference evidence="3 4" key="1">
    <citation type="submission" date="2018-06" db="EMBL/GenBank/DDBJ databases">
        <authorList>
            <consortium name="Pathogen Informatics"/>
            <person name="Doyle S."/>
        </authorList>
    </citation>
    <scope>NUCLEOTIDE SEQUENCE [LARGE SCALE GENOMIC DNA]</scope>
    <source>
        <strain evidence="3 4">NCTC13093</strain>
    </source>
</reference>